<organism evidence="3">
    <name type="scientific">Streptomyces sp. NBC_00180</name>
    <dbReference type="NCBI Taxonomy" id="2903632"/>
    <lineage>
        <taxon>Bacteria</taxon>
        <taxon>Bacillati</taxon>
        <taxon>Actinomycetota</taxon>
        <taxon>Actinomycetes</taxon>
        <taxon>Kitasatosporales</taxon>
        <taxon>Streptomycetaceae</taxon>
        <taxon>Streptomyces</taxon>
    </lineage>
</organism>
<name>A0AAU1I1T9_9ACTN</name>
<accession>A0AAU1I1T9</accession>
<reference evidence="3" key="1">
    <citation type="submission" date="2022-10" db="EMBL/GenBank/DDBJ databases">
        <title>The complete genomes of actinobacterial strains from the NBC collection.</title>
        <authorList>
            <person name="Joergensen T.S."/>
            <person name="Alvarez Arevalo M."/>
            <person name="Sterndorff E.B."/>
            <person name="Faurdal D."/>
            <person name="Vuksanovic O."/>
            <person name="Mourched A.-S."/>
            <person name="Charusanti P."/>
            <person name="Shaw S."/>
            <person name="Blin K."/>
            <person name="Weber T."/>
        </authorList>
    </citation>
    <scope>NUCLEOTIDE SEQUENCE</scope>
    <source>
        <strain evidence="3">NBC 00180</strain>
    </source>
</reference>
<evidence type="ECO:0000313" key="3">
    <source>
        <dbReference type="EMBL" id="WTP87700.1"/>
    </source>
</evidence>
<keyword evidence="2" id="KW-0812">Transmembrane</keyword>
<proteinExistence type="predicted"/>
<evidence type="ECO:0000256" key="1">
    <source>
        <dbReference type="SAM" id="MobiDB-lite"/>
    </source>
</evidence>
<dbReference type="AlphaFoldDB" id="A0AAU1I1T9"/>
<feature type="region of interest" description="Disordered" evidence="1">
    <location>
        <begin position="1"/>
        <end position="21"/>
    </location>
</feature>
<keyword evidence="2" id="KW-0472">Membrane</keyword>
<dbReference type="EMBL" id="CP108140">
    <property type="protein sequence ID" value="WTP87700.1"/>
    <property type="molecule type" value="Genomic_DNA"/>
</dbReference>
<evidence type="ECO:0000256" key="2">
    <source>
        <dbReference type="SAM" id="Phobius"/>
    </source>
</evidence>
<keyword evidence="2" id="KW-1133">Transmembrane helix</keyword>
<gene>
    <name evidence="3" type="ORF">OG477_21095</name>
</gene>
<feature type="transmembrane region" description="Helical" evidence="2">
    <location>
        <begin position="24"/>
        <end position="43"/>
    </location>
</feature>
<sequence length="56" mass="6149">MLRFRKSGLTKCNPDRQGGDDQSWLVVVGVVVFGGALVGRLLYEEPHAAHALKLRS</sequence>
<protein>
    <submittedName>
        <fullName evidence="3">Uncharacterized protein</fullName>
    </submittedName>
</protein>